<feature type="chain" id="PRO_5039768060" description="Probable endolytic peptidoglycan transglycosylase RlpA" evidence="3">
    <location>
        <begin position="20"/>
        <end position="208"/>
    </location>
</feature>
<gene>
    <name evidence="3" type="primary">rlpA</name>
    <name evidence="6" type="ORF">IAC42_04675</name>
</gene>
<dbReference type="GO" id="GO:0071555">
    <property type="term" value="P:cell wall organization"/>
    <property type="evidence" value="ECO:0007669"/>
    <property type="project" value="UniProtKB-KW"/>
</dbReference>
<protein>
    <recommendedName>
        <fullName evidence="3">Probable endolytic peptidoglycan transglycosylase RlpA</fullName>
        <ecNumber evidence="3">4.2.2.-</ecNumber>
    </recommendedName>
</protein>
<name>A0A9D9EA70_9SPIR</name>
<dbReference type="InterPro" id="IPR036680">
    <property type="entry name" value="SPOR-like_sf"/>
</dbReference>
<evidence type="ECO:0000313" key="7">
    <source>
        <dbReference type="Proteomes" id="UP000823633"/>
    </source>
</evidence>
<evidence type="ECO:0000259" key="5">
    <source>
        <dbReference type="Pfam" id="PF03330"/>
    </source>
</evidence>
<dbReference type="InterPro" id="IPR036908">
    <property type="entry name" value="RlpA-like_sf"/>
</dbReference>
<evidence type="ECO:0000313" key="6">
    <source>
        <dbReference type="EMBL" id="MBO8443035.1"/>
    </source>
</evidence>
<dbReference type="SUPFAM" id="SSF50685">
    <property type="entry name" value="Barwin-like endoglucanases"/>
    <property type="match status" value="1"/>
</dbReference>
<dbReference type="InterPro" id="IPR009009">
    <property type="entry name" value="RlpA-like_DPBB"/>
</dbReference>
<keyword evidence="1 3" id="KW-0456">Lyase</keyword>
<dbReference type="HAMAP" id="MF_02071">
    <property type="entry name" value="RlpA"/>
    <property type="match status" value="1"/>
</dbReference>
<dbReference type="AlphaFoldDB" id="A0A9D9EA70"/>
<feature type="domain" description="RlpA-like protein double-psi beta-barrel" evidence="5">
    <location>
        <begin position="21"/>
        <end position="109"/>
    </location>
</feature>
<dbReference type="GO" id="GO:0008932">
    <property type="term" value="F:lytic endotransglycosylase activity"/>
    <property type="evidence" value="ECO:0007669"/>
    <property type="project" value="UniProtKB-UniRule"/>
</dbReference>
<comment type="caution">
    <text evidence="6">The sequence shown here is derived from an EMBL/GenBank/DDBJ whole genome shotgun (WGS) entry which is preliminary data.</text>
</comment>
<dbReference type="GO" id="GO:0042834">
    <property type="term" value="F:peptidoglycan binding"/>
    <property type="evidence" value="ECO:0007669"/>
    <property type="project" value="InterPro"/>
</dbReference>
<keyword evidence="3" id="KW-0732">Signal</keyword>
<dbReference type="NCBIfam" id="TIGR00413">
    <property type="entry name" value="rlpA"/>
    <property type="match status" value="1"/>
</dbReference>
<organism evidence="6 7">
    <name type="scientific">Candidatus Aphodenecus pullistercoris</name>
    <dbReference type="NCBI Taxonomy" id="2840669"/>
    <lineage>
        <taxon>Bacteria</taxon>
        <taxon>Pseudomonadati</taxon>
        <taxon>Spirochaetota</taxon>
        <taxon>Spirochaetia</taxon>
        <taxon>Spirochaetales</taxon>
        <taxon>Candidatus Aphodenecus</taxon>
    </lineage>
</organism>
<dbReference type="EMBL" id="JADIMU010000029">
    <property type="protein sequence ID" value="MBO8443035.1"/>
    <property type="molecule type" value="Genomic_DNA"/>
</dbReference>
<reference evidence="6" key="2">
    <citation type="journal article" date="2021" name="PeerJ">
        <title>Extensive microbial diversity within the chicken gut microbiome revealed by metagenomics and culture.</title>
        <authorList>
            <person name="Gilroy R."/>
            <person name="Ravi A."/>
            <person name="Getino M."/>
            <person name="Pursley I."/>
            <person name="Horton D.L."/>
            <person name="Alikhan N.F."/>
            <person name="Baker D."/>
            <person name="Gharbi K."/>
            <person name="Hall N."/>
            <person name="Watson M."/>
            <person name="Adriaenssens E.M."/>
            <person name="Foster-Nyarko E."/>
            <person name="Jarju S."/>
            <person name="Secka A."/>
            <person name="Antonio M."/>
            <person name="Oren A."/>
            <person name="Chaudhuri R.R."/>
            <person name="La Ragione R."/>
            <person name="Hildebrand F."/>
            <person name="Pallen M.J."/>
        </authorList>
    </citation>
    <scope>NUCLEOTIDE SEQUENCE</scope>
    <source>
        <strain evidence="6">11167</strain>
    </source>
</reference>
<evidence type="ECO:0000256" key="3">
    <source>
        <dbReference type="HAMAP-Rule" id="MF_02071"/>
    </source>
</evidence>
<comment type="similarity">
    <text evidence="3 4">Belongs to the RlpA family.</text>
</comment>
<dbReference type="InterPro" id="IPR012997">
    <property type="entry name" value="RplA"/>
</dbReference>
<comment type="function">
    <text evidence="3">Lytic transglycosylase with a strong preference for naked glycan strands that lack stem peptides.</text>
</comment>
<dbReference type="CDD" id="cd22268">
    <property type="entry name" value="DPBB_RlpA-like"/>
    <property type="match status" value="1"/>
</dbReference>
<evidence type="ECO:0000256" key="1">
    <source>
        <dbReference type="ARBA" id="ARBA00023239"/>
    </source>
</evidence>
<dbReference type="SUPFAM" id="SSF110997">
    <property type="entry name" value="Sporulation related repeat"/>
    <property type="match status" value="1"/>
</dbReference>
<dbReference type="Gene3D" id="2.40.40.10">
    <property type="entry name" value="RlpA-like domain"/>
    <property type="match status" value="1"/>
</dbReference>
<dbReference type="GO" id="GO:0000270">
    <property type="term" value="P:peptidoglycan metabolic process"/>
    <property type="evidence" value="ECO:0007669"/>
    <property type="project" value="UniProtKB-UniRule"/>
</dbReference>
<dbReference type="EC" id="4.2.2.-" evidence="3"/>
<dbReference type="PANTHER" id="PTHR34183:SF8">
    <property type="entry name" value="ENDOLYTIC PEPTIDOGLYCAN TRANSGLYCOSYLASE RLPA-RELATED"/>
    <property type="match status" value="1"/>
</dbReference>
<proteinExistence type="inferred from homology"/>
<keyword evidence="2 3" id="KW-0961">Cell wall biogenesis/degradation</keyword>
<sequence precursor="true">MKRTAIMALLIAITAGLWAAESGIASWYTADRSDALTANGEVFDNKALTAAHKSLTFGTIVSVTNDDNGKSIEVRINDRGPYVENRIIDLTPEGARQLGFYEEGIAPVTLEVVSEPEVPESQYINGADTGWYTIQIGTYTNMDNAYALYTNLKTAGLKPTVEIIGEAMVRIALTPVQAYRLNDTLASLSQLGITEPLVRGARNPYTAQ</sequence>
<dbReference type="Proteomes" id="UP000823633">
    <property type="component" value="Unassembled WGS sequence"/>
</dbReference>
<dbReference type="InterPro" id="IPR034718">
    <property type="entry name" value="RlpA"/>
</dbReference>
<dbReference type="Pfam" id="PF03330">
    <property type="entry name" value="DPBB_1"/>
    <property type="match status" value="1"/>
</dbReference>
<feature type="signal peptide" evidence="3">
    <location>
        <begin position="1"/>
        <end position="19"/>
    </location>
</feature>
<evidence type="ECO:0000256" key="4">
    <source>
        <dbReference type="RuleBase" id="RU003495"/>
    </source>
</evidence>
<accession>A0A9D9EA70</accession>
<dbReference type="PANTHER" id="PTHR34183">
    <property type="entry name" value="ENDOLYTIC PEPTIDOGLYCAN TRANSGLYCOSYLASE RLPA"/>
    <property type="match status" value="1"/>
</dbReference>
<evidence type="ECO:0000256" key="2">
    <source>
        <dbReference type="ARBA" id="ARBA00023316"/>
    </source>
</evidence>
<reference evidence="6" key="1">
    <citation type="submission" date="2020-10" db="EMBL/GenBank/DDBJ databases">
        <authorList>
            <person name="Gilroy R."/>
        </authorList>
    </citation>
    <scope>NUCLEOTIDE SEQUENCE</scope>
    <source>
        <strain evidence="6">11167</strain>
    </source>
</reference>